<feature type="transmembrane region" description="Helical" evidence="1">
    <location>
        <begin position="377"/>
        <end position="396"/>
    </location>
</feature>
<feature type="transmembrane region" description="Helical" evidence="1">
    <location>
        <begin position="215"/>
        <end position="234"/>
    </location>
</feature>
<dbReference type="EMBL" id="FNWT01000001">
    <property type="protein sequence ID" value="SEH38776.1"/>
    <property type="molecule type" value="Genomic_DNA"/>
</dbReference>
<evidence type="ECO:0000313" key="3">
    <source>
        <dbReference type="Proteomes" id="UP000199135"/>
    </source>
</evidence>
<dbReference type="RefSeq" id="WP_143327722.1">
    <property type="nucleotide sequence ID" value="NZ_FNWT01000001.1"/>
</dbReference>
<proteinExistence type="predicted"/>
<feature type="transmembrane region" description="Helical" evidence="1">
    <location>
        <begin position="655"/>
        <end position="677"/>
    </location>
</feature>
<dbReference type="PROSITE" id="PS51257">
    <property type="entry name" value="PROKAR_LIPOPROTEIN"/>
    <property type="match status" value="1"/>
</dbReference>
<evidence type="ECO:0000313" key="2">
    <source>
        <dbReference type="EMBL" id="SEH38776.1"/>
    </source>
</evidence>
<feature type="transmembrane region" description="Helical" evidence="1">
    <location>
        <begin position="345"/>
        <end position="370"/>
    </location>
</feature>
<feature type="transmembrane region" description="Helical" evidence="1">
    <location>
        <begin position="161"/>
        <end position="183"/>
    </location>
</feature>
<keyword evidence="3" id="KW-1185">Reference proteome</keyword>
<sequence length="678" mass="73844">MSEAKLAMNKKDPGRALCVAFGTIVVLSCLAGLFVAYRFFRGTGAAAAIFVLAMLVLFVGAEFAERDRVLRKAGRDVRFVARLLCKDLAVLLALAFVLEFLTLVGSPASSALSPHAWKLKRVVIFWGISFIAFGGISYFFGDDRKRWGRRLSLFVWQLRALALPALVALAFAVVFGLAAAAFARISLPVAFLFFFALAFSVGAIVAYVRGSELSLEAAFLAVLLSSGLFMAAAIPGFHAGLDEQIHYRHSVELSYIVDSEHTLADRVYEMSSKGEGRIINLAPNGSMQWSADDIATYSGGLDANDSFDTVTVEPGYGPELLVINAFGYVPSACGLWLGRLLHLPFSAVIVLGRFFNLLFYGIVCAIAIWVTPIKKRTLALVSLLPLSIFTASFYSYDPWLTSLMFLATAMVLRARSERAVLSTRFKVALLLVFFLGLAPKAVYFPLMGLVFLIPRECFRSTRDRVRFILCASAVVAFMAASFALPMLVTNGGSVTDTRGGSDVNASGQVAFILQDVPRYLGIFGNYVVTDYVEPVNLGSGLLWYGYYQGMSRLSIGLFAACAILVSMLFVVLTDYAGEEDRGVSIGARLWTLFCVVITVFLIVTALYVSFNPVGATGRIEGVQRRYLLPVMGCLLALVLSTRIRLPFSQRGMDAFALSVCTAFAFLCSWLLIAVNVLA</sequence>
<accession>A0A1H6HX84</accession>
<evidence type="ECO:0000256" key="1">
    <source>
        <dbReference type="SAM" id="Phobius"/>
    </source>
</evidence>
<organism evidence="2 3">
    <name type="scientific">Parafannyhessea umbonata</name>
    <dbReference type="NCBI Taxonomy" id="604330"/>
    <lineage>
        <taxon>Bacteria</taxon>
        <taxon>Bacillati</taxon>
        <taxon>Actinomycetota</taxon>
        <taxon>Coriobacteriia</taxon>
        <taxon>Coriobacteriales</taxon>
        <taxon>Atopobiaceae</taxon>
        <taxon>Parafannyhessea</taxon>
    </lineage>
</organism>
<feature type="transmembrane region" description="Helical" evidence="1">
    <location>
        <begin position="123"/>
        <end position="140"/>
    </location>
</feature>
<dbReference type="InterPro" id="IPR018674">
    <property type="entry name" value="DUF2142_membrane"/>
</dbReference>
<feature type="transmembrane region" description="Helical" evidence="1">
    <location>
        <begin position="465"/>
        <end position="488"/>
    </location>
</feature>
<comment type="caution">
    <text evidence="2">The sequence shown here is derived from an EMBL/GenBank/DDBJ whole genome shotgun (WGS) entry which is preliminary data.</text>
</comment>
<feature type="transmembrane region" description="Helical" evidence="1">
    <location>
        <begin position="16"/>
        <end position="39"/>
    </location>
</feature>
<protein>
    <submittedName>
        <fullName evidence="2">Uncharacterized membrane protein</fullName>
    </submittedName>
</protein>
<gene>
    <name evidence="2" type="ORF">SAMN05216447_101271</name>
</gene>
<keyword evidence="1" id="KW-0812">Transmembrane</keyword>
<name>A0A1H6HX84_9ACTN</name>
<feature type="transmembrane region" description="Helical" evidence="1">
    <location>
        <begin position="84"/>
        <end position="103"/>
    </location>
</feature>
<keyword evidence="1" id="KW-0472">Membrane</keyword>
<feature type="transmembrane region" description="Helical" evidence="1">
    <location>
        <begin position="626"/>
        <end position="643"/>
    </location>
</feature>
<feature type="transmembrane region" description="Helical" evidence="1">
    <location>
        <begin position="45"/>
        <end position="64"/>
    </location>
</feature>
<feature type="transmembrane region" description="Helical" evidence="1">
    <location>
        <begin position="427"/>
        <end position="453"/>
    </location>
</feature>
<feature type="transmembrane region" description="Helical" evidence="1">
    <location>
        <begin position="589"/>
        <end position="610"/>
    </location>
</feature>
<dbReference type="Proteomes" id="UP000199135">
    <property type="component" value="Unassembled WGS sequence"/>
</dbReference>
<reference evidence="2 3" key="1">
    <citation type="submission" date="2016-10" db="EMBL/GenBank/DDBJ databases">
        <authorList>
            <person name="Varghese N."/>
            <person name="Submissions S."/>
        </authorList>
    </citation>
    <scope>NUCLEOTIDE SEQUENCE [LARGE SCALE GENOMIC DNA]</scope>
    <source>
        <strain evidence="2 3">WCP15</strain>
    </source>
</reference>
<dbReference type="Pfam" id="PF09913">
    <property type="entry name" value="DUF2142"/>
    <property type="match status" value="1"/>
</dbReference>
<feature type="transmembrane region" description="Helical" evidence="1">
    <location>
        <begin position="189"/>
        <end position="208"/>
    </location>
</feature>
<feature type="transmembrane region" description="Helical" evidence="1">
    <location>
        <begin position="553"/>
        <end position="577"/>
    </location>
</feature>
<keyword evidence="1" id="KW-1133">Transmembrane helix</keyword>